<dbReference type="EMBL" id="AABL01001380">
    <property type="protein sequence ID" value="EAA16396.1"/>
    <property type="molecule type" value="Genomic_DNA"/>
</dbReference>
<sequence length="36" mass="4521">MYIFERDYLNSFTNLFVYITINFRCLLFPFFSLLCR</sequence>
<protein>
    <submittedName>
        <fullName evidence="2">Uncharacterized protein</fullName>
    </submittedName>
</protein>
<reference evidence="2 3" key="1">
    <citation type="journal article" date="2002" name="Nature">
        <title>Genome sequence and comparative analysis of the model rodent malaria parasite Plasmodium yoelii yoelii.</title>
        <authorList>
            <person name="Carlton J.M."/>
            <person name="Angiuoli S.V."/>
            <person name="Suh B.B."/>
            <person name="Kooij T.W."/>
            <person name="Pertea M."/>
            <person name="Silva J.C."/>
            <person name="Ermolaeva M.D."/>
            <person name="Allen J.E."/>
            <person name="Selengut J.D."/>
            <person name="Koo H.L."/>
            <person name="Peterson J.D."/>
            <person name="Pop M."/>
            <person name="Kosack D.S."/>
            <person name="Shumway M.F."/>
            <person name="Bidwell S.L."/>
            <person name="Shallom S.J."/>
            <person name="van Aken S.E."/>
            <person name="Riedmuller S.B."/>
            <person name="Feldblyum T.V."/>
            <person name="Cho J.K."/>
            <person name="Quackenbush J."/>
            <person name="Sedegah M."/>
            <person name="Shoaibi A."/>
            <person name="Cummings L.M."/>
            <person name="Florens L."/>
            <person name="Yates J.R."/>
            <person name="Raine J.D."/>
            <person name="Sinden R.E."/>
            <person name="Harris M.A."/>
            <person name="Cunningham D.A."/>
            <person name="Preiser P.R."/>
            <person name="Bergman L.W."/>
            <person name="Vaidya A.B."/>
            <person name="van Lin L.H."/>
            <person name="Janse C.J."/>
            <person name="Waters A.P."/>
            <person name="Smith H.O."/>
            <person name="White O.R."/>
            <person name="Salzberg S.L."/>
            <person name="Venter J.C."/>
            <person name="Fraser C.M."/>
            <person name="Hoffman S.L."/>
            <person name="Gardner M.J."/>
            <person name="Carucci D.J."/>
        </authorList>
    </citation>
    <scope>NUCLEOTIDE SEQUENCE [LARGE SCALE GENOMIC DNA]</scope>
    <source>
        <strain evidence="2 3">17XNL</strain>
    </source>
</reference>
<feature type="non-terminal residue" evidence="2">
    <location>
        <position position="36"/>
    </location>
</feature>
<dbReference type="AlphaFoldDB" id="Q7RG30"/>
<comment type="caution">
    <text evidence="2">The sequence shown here is derived from an EMBL/GenBank/DDBJ whole genome shotgun (WGS) entry which is preliminary data.</text>
</comment>
<dbReference type="InParanoid" id="Q7RG30"/>
<evidence type="ECO:0000313" key="3">
    <source>
        <dbReference type="Proteomes" id="UP000008553"/>
    </source>
</evidence>
<feature type="transmembrane region" description="Helical" evidence="1">
    <location>
        <begin position="15"/>
        <end position="35"/>
    </location>
</feature>
<organism evidence="2 3">
    <name type="scientific">Plasmodium yoelii yoelii</name>
    <dbReference type="NCBI Taxonomy" id="73239"/>
    <lineage>
        <taxon>Eukaryota</taxon>
        <taxon>Sar</taxon>
        <taxon>Alveolata</taxon>
        <taxon>Apicomplexa</taxon>
        <taxon>Aconoidasida</taxon>
        <taxon>Haemosporida</taxon>
        <taxon>Plasmodiidae</taxon>
        <taxon>Plasmodium</taxon>
        <taxon>Plasmodium (Vinckeia)</taxon>
    </lineage>
</organism>
<keyword evidence="3" id="KW-1185">Reference proteome</keyword>
<name>Q7RG30_PLAYO</name>
<accession>Q7RG30</accession>
<gene>
    <name evidence="2" type="ORF">PY04521</name>
</gene>
<keyword evidence="1" id="KW-0472">Membrane</keyword>
<keyword evidence="1" id="KW-0812">Transmembrane</keyword>
<keyword evidence="1" id="KW-1133">Transmembrane helix</keyword>
<dbReference type="Proteomes" id="UP000008553">
    <property type="component" value="Unassembled WGS sequence"/>
</dbReference>
<proteinExistence type="predicted"/>
<dbReference type="PaxDb" id="73239-Q7RG30"/>
<evidence type="ECO:0000313" key="2">
    <source>
        <dbReference type="EMBL" id="EAA16396.1"/>
    </source>
</evidence>
<evidence type="ECO:0000256" key="1">
    <source>
        <dbReference type="SAM" id="Phobius"/>
    </source>
</evidence>